<proteinExistence type="predicted"/>
<comment type="caution">
    <text evidence="1">The sequence shown here is derived from an EMBL/GenBank/DDBJ whole genome shotgun (WGS) entry which is preliminary data.</text>
</comment>
<keyword evidence="3" id="KW-1185">Reference proteome</keyword>
<evidence type="ECO:0000313" key="2">
    <source>
        <dbReference type="EMBL" id="KAF9412375.1"/>
    </source>
</evidence>
<feature type="non-terminal residue" evidence="1">
    <location>
        <position position="95"/>
    </location>
</feature>
<sequence length="95" mass="10893">AKVFAISNGNEFLRLQLNKPCNNLFINPMLTSLFNLTSNCIIKKGHYNFVINFEEILRAYYGGMHLYGLYSFKSIFYGDQCNFSCTVIEVQISST</sequence>
<organism evidence="1 3">
    <name type="scientific">Spodoptera exigua</name>
    <name type="common">Beet armyworm</name>
    <name type="synonym">Noctua fulgens</name>
    <dbReference type="NCBI Taxonomy" id="7107"/>
    <lineage>
        <taxon>Eukaryota</taxon>
        <taxon>Metazoa</taxon>
        <taxon>Ecdysozoa</taxon>
        <taxon>Arthropoda</taxon>
        <taxon>Hexapoda</taxon>
        <taxon>Insecta</taxon>
        <taxon>Pterygota</taxon>
        <taxon>Neoptera</taxon>
        <taxon>Endopterygota</taxon>
        <taxon>Lepidoptera</taxon>
        <taxon>Glossata</taxon>
        <taxon>Ditrysia</taxon>
        <taxon>Noctuoidea</taxon>
        <taxon>Noctuidae</taxon>
        <taxon>Amphipyrinae</taxon>
        <taxon>Spodoptera</taxon>
    </lineage>
</organism>
<dbReference type="AlphaFoldDB" id="A0A835GB82"/>
<reference evidence="1" key="1">
    <citation type="submission" date="2020-08" db="EMBL/GenBank/DDBJ databases">
        <title>Spodoptera exigua strain:BAW_Kor-Di-RS1 Genome sequencing and assembly.</title>
        <authorList>
            <person name="Kim J."/>
            <person name="Nam H.Y."/>
            <person name="Kwon M."/>
            <person name="Choi J.H."/>
            <person name="Cho S.R."/>
            <person name="Kim G.-H."/>
        </authorList>
    </citation>
    <scope>NUCLEOTIDE SEQUENCE</scope>
    <source>
        <strain evidence="1">BAW_Kor-Di-RS1</strain>
        <tissue evidence="1">Whole-body</tissue>
    </source>
</reference>
<dbReference type="Proteomes" id="UP000648187">
    <property type="component" value="Unassembled WGS sequence"/>
</dbReference>
<evidence type="ECO:0000313" key="3">
    <source>
        <dbReference type="Proteomes" id="UP000648187"/>
    </source>
</evidence>
<dbReference type="EMBL" id="JACKWZ010000240">
    <property type="protein sequence ID" value="KAF9410931.1"/>
    <property type="molecule type" value="Genomic_DNA"/>
</dbReference>
<protein>
    <submittedName>
        <fullName evidence="1">Uncharacterized protein</fullName>
    </submittedName>
</protein>
<name>A0A835GB82_SPOEX</name>
<dbReference type="EMBL" id="JACKWZ010000191">
    <property type="protein sequence ID" value="KAF9412375.1"/>
    <property type="molecule type" value="Genomic_DNA"/>
</dbReference>
<evidence type="ECO:0000313" key="1">
    <source>
        <dbReference type="EMBL" id="KAF9410931.1"/>
    </source>
</evidence>
<gene>
    <name evidence="2" type="ORF">HW555_009120</name>
    <name evidence="1" type="ORF">HW555_010129</name>
</gene>
<accession>A0A835GB82</accession>